<gene>
    <name evidence="8" type="primary">pepQ_1</name>
    <name evidence="8" type="ORF">NCTC10684_03684</name>
</gene>
<keyword evidence="2 5" id="KW-0479">Metal-binding</keyword>
<dbReference type="Proteomes" id="UP000254701">
    <property type="component" value="Unassembled WGS sequence"/>
</dbReference>
<sequence length="368" mass="39596">MYEERMARLRERMAETGTDLVVVGPSSHLVWLAGMSPHGDERPVLLIVSQKHAGFLMPVLNADSQRPFTKLPFYPWADADGPQAALSQLLADCGINRGVDGGTVSVALDETMRADFALLALDALPGAKRSFLNDTVSFLRGKKDEAEYALLKMNAVLNDGAMKAGFAALKEGVTELEVGKAIRDFYAANGATGEFVSVCFGENGAFPHHHTGNRKLKANEAVLIDIGGRKDGYPSDMTRVGVFGDKPEGFDEVHGVLERAVQAAIAAAKPGVAAKEVDKAARDVITAAGYGPNFLHRTGHGLGIDIHEQPYITGTSETILQEGNVFSIEPGIYLQGRFGLRLEEIVILRGNRAEVLSDLPREAFLVKA</sequence>
<dbReference type="Pfam" id="PF00557">
    <property type="entry name" value="Peptidase_M24"/>
    <property type="match status" value="1"/>
</dbReference>
<feature type="domain" description="Peptidase M24" evidence="6">
    <location>
        <begin position="155"/>
        <end position="347"/>
    </location>
</feature>
<dbReference type="InterPro" id="IPR036005">
    <property type="entry name" value="Creatinase/aminopeptidase-like"/>
</dbReference>
<dbReference type="PANTHER" id="PTHR46112">
    <property type="entry name" value="AMINOPEPTIDASE"/>
    <property type="match status" value="1"/>
</dbReference>
<organism evidence="8 9">
    <name type="scientific">Aminobacter aminovorans</name>
    <name type="common">Chelatobacter heintzii</name>
    <dbReference type="NCBI Taxonomy" id="83263"/>
    <lineage>
        <taxon>Bacteria</taxon>
        <taxon>Pseudomonadati</taxon>
        <taxon>Pseudomonadota</taxon>
        <taxon>Alphaproteobacteria</taxon>
        <taxon>Hyphomicrobiales</taxon>
        <taxon>Phyllobacteriaceae</taxon>
        <taxon>Aminobacter</taxon>
    </lineage>
</organism>
<evidence type="ECO:0000256" key="4">
    <source>
        <dbReference type="ARBA" id="ARBA00023049"/>
    </source>
</evidence>
<protein>
    <submittedName>
        <fullName evidence="8">Xaa-Pro dipeptidase</fullName>
        <ecNumber evidence="8">3.4.13.9</ecNumber>
    </submittedName>
</protein>
<keyword evidence="4" id="KW-0482">Metalloprotease</keyword>
<name>A0A380WNL7_AMIAI</name>
<accession>A0A380WNL7</accession>
<evidence type="ECO:0000313" key="8">
    <source>
        <dbReference type="EMBL" id="SUU90428.1"/>
    </source>
</evidence>
<dbReference type="SUPFAM" id="SSF55920">
    <property type="entry name" value="Creatinase/aminopeptidase"/>
    <property type="match status" value="1"/>
</dbReference>
<dbReference type="RefSeq" id="WP_115732426.1">
    <property type="nucleotide sequence ID" value="NZ_BAAAVY010000002.1"/>
</dbReference>
<dbReference type="AlphaFoldDB" id="A0A380WNL7"/>
<dbReference type="PROSITE" id="PS00491">
    <property type="entry name" value="PROLINE_PEPTIDASE"/>
    <property type="match status" value="1"/>
</dbReference>
<evidence type="ECO:0000256" key="5">
    <source>
        <dbReference type="RuleBase" id="RU000590"/>
    </source>
</evidence>
<dbReference type="InterPro" id="IPR050659">
    <property type="entry name" value="Peptidase_M24B"/>
</dbReference>
<dbReference type="GO" id="GO:0006508">
    <property type="term" value="P:proteolysis"/>
    <property type="evidence" value="ECO:0007669"/>
    <property type="project" value="UniProtKB-KW"/>
</dbReference>
<evidence type="ECO:0000256" key="2">
    <source>
        <dbReference type="ARBA" id="ARBA00022723"/>
    </source>
</evidence>
<dbReference type="Gene3D" id="3.90.230.10">
    <property type="entry name" value="Creatinase/methionine aminopeptidase superfamily"/>
    <property type="match status" value="1"/>
</dbReference>
<keyword evidence="8" id="KW-0224">Dipeptidase</keyword>
<dbReference type="InterPro" id="IPR000994">
    <property type="entry name" value="Pept_M24"/>
</dbReference>
<evidence type="ECO:0000313" key="9">
    <source>
        <dbReference type="Proteomes" id="UP000254701"/>
    </source>
</evidence>
<evidence type="ECO:0000256" key="1">
    <source>
        <dbReference type="ARBA" id="ARBA00022670"/>
    </source>
</evidence>
<evidence type="ECO:0000259" key="7">
    <source>
        <dbReference type="Pfam" id="PF01321"/>
    </source>
</evidence>
<dbReference type="SUPFAM" id="SSF53092">
    <property type="entry name" value="Creatinase/prolidase N-terminal domain"/>
    <property type="match status" value="1"/>
</dbReference>
<dbReference type="InterPro" id="IPR029149">
    <property type="entry name" value="Creatin/AminoP/Spt16_N"/>
</dbReference>
<keyword evidence="1" id="KW-0645">Protease</keyword>
<proteinExistence type="inferred from homology"/>
<evidence type="ECO:0000259" key="6">
    <source>
        <dbReference type="Pfam" id="PF00557"/>
    </source>
</evidence>
<dbReference type="OrthoDB" id="9806388at2"/>
<reference evidence="8 9" key="1">
    <citation type="submission" date="2018-06" db="EMBL/GenBank/DDBJ databases">
        <authorList>
            <consortium name="Pathogen Informatics"/>
            <person name="Doyle S."/>
        </authorList>
    </citation>
    <scope>NUCLEOTIDE SEQUENCE [LARGE SCALE GENOMIC DNA]</scope>
    <source>
        <strain evidence="8 9">NCTC10684</strain>
    </source>
</reference>
<dbReference type="InterPro" id="IPR001131">
    <property type="entry name" value="Peptidase_M24B_aminopep-P_CS"/>
</dbReference>
<dbReference type="GO" id="GO:0046872">
    <property type="term" value="F:metal ion binding"/>
    <property type="evidence" value="ECO:0007669"/>
    <property type="project" value="UniProtKB-KW"/>
</dbReference>
<dbReference type="Pfam" id="PF01321">
    <property type="entry name" value="Creatinase_N"/>
    <property type="match status" value="1"/>
</dbReference>
<dbReference type="InterPro" id="IPR000587">
    <property type="entry name" value="Creatinase_N"/>
</dbReference>
<evidence type="ECO:0000256" key="3">
    <source>
        <dbReference type="ARBA" id="ARBA00022801"/>
    </source>
</evidence>
<feature type="domain" description="Creatinase N-terminal" evidence="7">
    <location>
        <begin position="5"/>
        <end position="113"/>
    </location>
</feature>
<keyword evidence="3 8" id="KW-0378">Hydrolase</keyword>
<dbReference type="Gene3D" id="3.40.350.10">
    <property type="entry name" value="Creatinase/prolidase N-terminal domain"/>
    <property type="match status" value="1"/>
</dbReference>
<dbReference type="PANTHER" id="PTHR46112:SF3">
    <property type="entry name" value="AMINOPEPTIDASE YPDF"/>
    <property type="match status" value="1"/>
</dbReference>
<dbReference type="GO" id="GO:0008237">
    <property type="term" value="F:metallopeptidase activity"/>
    <property type="evidence" value="ECO:0007669"/>
    <property type="project" value="UniProtKB-KW"/>
</dbReference>
<comment type="similarity">
    <text evidence="5">Belongs to the peptidase M24B family.</text>
</comment>
<dbReference type="EC" id="3.4.13.9" evidence="8"/>
<dbReference type="GO" id="GO:0102009">
    <property type="term" value="F:proline dipeptidase activity"/>
    <property type="evidence" value="ECO:0007669"/>
    <property type="project" value="UniProtKB-EC"/>
</dbReference>
<dbReference type="EMBL" id="UFSM01000001">
    <property type="protein sequence ID" value="SUU90428.1"/>
    <property type="molecule type" value="Genomic_DNA"/>
</dbReference>